<dbReference type="EMBL" id="AZHW01001313">
    <property type="protein sequence ID" value="ETW93073.1"/>
    <property type="molecule type" value="Genomic_DNA"/>
</dbReference>
<evidence type="ECO:0000313" key="2">
    <source>
        <dbReference type="Proteomes" id="UP000019141"/>
    </source>
</evidence>
<keyword evidence="2" id="KW-1185">Reference proteome</keyword>
<sequence length="105" mass="11956">MSQLDQGQRSRILYIEQKSGYHDNGPAWIGRVTFSKSGQTLYYRGLQLQRLKGGGVAGNYYDVTTGEEYWVSGVKRDGADRHWAGSGLVHIDEDVREEYRKLLES</sequence>
<evidence type="ECO:0000313" key="1">
    <source>
        <dbReference type="EMBL" id="ETW93073.1"/>
    </source>
</evidence>
<dbReference type="AlphaFoldDB" id="W4L4N8"/>
<comment type="caution">
    <text evidence="1">The sequence shown here is derived from an EMBL/GenBank/DDBJ whole genome shotgun (WGS) entry which is preliminary data.</text>
</comment>
<protein>
    <recommendedName>
        <fullName evidence="3">1-deoxy-D-xylulose-5-phosphate synthase</fullName>
    </recommendedName>
</protein>
<dbReference type="HOGENOM" id="CLU_160740_0_0_7"/>
<evidence type="ECO:0008006" key="3">
    <source>
        <dbReference type="Google" id="ProtNLM"/>
    </source>
</evidence>
<proteinExistence type="predicted"/>
<name>W4L4N8_ENTF1</name>
<organism evidence="1 2">
    <name type="scientific">Entotheonella factor</name>
    <dbReference type="NCBI Taxonomy" id="1429438"/>
    <lineage>
        <taxon>Bacteria</taxon>
        <taxon>Pseudomonadati</taxon>
        <taxon>Nitrospinota/Tectimicrobiota group</taxon>
        <taxon>Candidatus Tectimicrobiota</taxon>
        <taxon>Candidatus Entotheonellia</taxon>
        <taxon>Candidatus Entotheonellales</taxon>
        <taxon>Candidatus Entotheonellaceae</taxon>
        <taxon>Candidatus Entotheonella</taxon>
    </lineage>
</organism>
<reference evidence="1 2" key="1">
    <citation type="journal article" date="2014" name="Nature">
        <title>An environmental bacterial taxon with a large and distinct metabolic repertoire.</title>
        <authorList>
            <person name="Wilson M.C."/>
            <person name="Mori T."/>
            <person name="Ruckert C."/>
            <person name="Uria A.R."/>
            <person name="Helf M.J."/>
            <person name="Takada K."/>
            <person name="Gernert C."/>
            <person name="Steffens U.A."/>
            <person name="Heycke N."/>
            <person name="Schmitt S."/>
            <person name="Rinke C."/>
            <person name="Helfrich E.J."/>
            <person name="Brachmann A.O."/>
            <person name="Gurgui C."/>
            <person name="Wakimoto T."/>
            <person name="Kracht M."/>
            <person name="Crusemann M."/>
            <person name="Hentschel U."/>
            <person name="Abe I."/>
            <person name="Matsunaga S."/>
            <person name="Kalinowski J."/>
            <person name="Takeyama H."/>
            <person name="Piel J."/>
        </authorList>
    </citation>
    <scope>NUCLEOTIDE SEQUENCE [LARGE SCALE GENOMIC DNA]</scope>
    <source>
        <strain evidence="2">TSY1</strain>
    </source>
</reference>
<dbReference type="Proteomes" id="UP000019141">
    <property type="component" value="Unassembled WGS sequence"/>
</dbReference>
<gene>
    <name evidence="1" type="ORF">ETSY1_40850</name>
</gene>
<accession>W4L4N8</accession>